<gene>
    <name evidence="1" type="ORF">NCTC12993_01851</name>
</gene>
<sequence>MRRRNWASRPPPSASWYERWKIGVGHPLLHRARSGKERLTLVSEAQDALQDITQGLDKLELGLNKTARPTGAFGGGGDRLAGADDELADGAAKPLFRSV</sequence>
<keyword evidence="2" id="KW-1185">Reference proteome</keyword>
<protein>
    <submittedName>
        <fullName evidence="1">Uncharacterized protein</fullName>
    </submittedName>
</protein>
<proteinExistence type="predicted"/>
<dbReference type="Proteomes" id="UP000401081">
    <property type="component" value="Unassembled WGS sequence"/>
</dbReference>
<reference evidence="1 2" key="1">
    <citation type="submission" date="2019-03" db="EMBL/GenBank/DDBJ databases">
        <authorList>
            <consortium name="Pathogen Informatics"/>
        </authorList>
    </citation>
    <scope>NUCLEOTIDE SEQUENCE [LARGE SCALE GENOMIC DNA]</scope>
    <source>
        <strain evidence="1 2">NCTC12993</strain>
    </source>
</reference>
<evidence type="ECO:0000313" key="1">
    <source>
        <dbReference type="EMBL" id="VFS61272.1"/>
    </source>
</evidence>
<dbReference type="AlphaFoldDB" id="A0A485AJS8"/>
<dbReference type="EMBL" id="CAADJD010000015">
    <property type="protein sequence ID" value="VFS61272.1"/>
    <property type="molecule type" value="Genomic_DNA"/>
</dbReference>
<accession>A0A485AJS8</accession>
<organism evidence="1 2">
    <name type="scientific">Kluyvera cryocrescens</name>
    <name type="common">Kluyvera citrophila</name>
    <dbReference type="NCBI Taxonomy" id="580"/>
    <lineage>
        <taxon>Bacteria</taxon>
        <taxon>Pseudomonadati</taxon>
        <taxon>Pseudomonadota</taxon>
        <taxon>Gammaproteobacteria</taxon>
        <taxon>Enterobacterales</taxon>
        <taxon>Enterobacteriaceae</taxon>
        <taxon>Kluyvera</taxon>
    </lineage>
</organism>
<evidence type="ECO:0000313" key="2">
    <source>
        <dbReference type="Proteomes" id="UP000401081"/>
    </source>
</evidence>
<name>A0A485AJS8_KLUCR</name>